<sequence>MMPELEKDTIQETAADAQAAAPTETDQTPQEQGGGLLAKAVPSDELDLPPRRARFENRTARALYRVHIAGLVLTFLYLLCQVLLTFQSYFNQKQQMQMLLEAGQQFQSSVSLEVSLFYSLVGIALPLVMMAAVCFLFLFFAELIEQLSKKEAPPL</sequence>
<keyword evidence="2" id="KW-0812">Transmembrane</keyword>
<protein>
    <submittedName>
        <fullName evidence="3">Uncharacterized protein</fullName>
    </submittedName>
</protein>
<dbReference type="RefSeq" id="WP_087302711.1">
    <property type="nucleotide sequence ID" value="NZ_NFKQ01000017.1"/>
</dbReference>
<keyword evidence="2" id="KW-0472">Membrane</keyword>
<keyword evidence="2" id="KW-1133">Transmembrane helix</keyword>
<dbReference type="AlphaFoldDB" id="A0A1Y4MIF0"/>
<organism evidence="3 4">
    <name type="scientific">Anaerotruncus colihominis</name>
    <dbReference type="NCBI Taxonomy" id="169435"/>
    <lineage>
        <taxon>Bacteria</taxon>
        <taxon>Bacillati</taxon>
        <taxon>Bacillota</taxon>
        <taxon>Clostridia</taxon>
        <taxon>Eubacteriales</taxon>
        <taxon>Oscillospiraceae</taxon>
        <taxon>Anaerotruncus</taxon>
    </lineage>
</organism>
<feature type="compositionally biased region" description="Basic and acidic residues" evidence="1">
    <location>
        <begin position="1"/>
        <end position="10"/>
    </location>
</feature>
<evidence type="ECO:0000313" key="4">
    <source>
        <dbReference type="Proteomes" id="UP000196386"/>
    </source>
</evidence>
<feature type="transmembrane region" description="Helical" evidence="2">
    <location>
        <begin position="116"/>
        <end position="140"/>
    </location>
</feature>
<proteinExistence type="predicted"/>
<name>A0A1Y4MIF0_9FIRM</name>
<gene>
    <name evidence="3" type="ORF">B5F11_16305</name>
</gene>
<evidence type="ECO:0000256" key="1">
    <source>
        <dbReference type="SAM" id="MobiDB-lite"/>
    </source>
</evidence>
<reference evidence="4" key="1">
    <citation type="submission" date="2017-04" db="EMBL/GenBank/DDBJ databases">
        <title>Function of individual gut microbiota members based on whole genome sequencing of pure cultures obtained from chicken caecum.</title>
        <authorList>
            <person name="Medvecky M."/>
            <person name="Cejkova D."/>
            <person name="Polansky O."/>
            <person name="Karasova D."/>
            <person name="Kubasova T."/>
            <person name="Cizek A."/>
            <person name="Rychlik I."/>
        </authorList>
    </citation>
    <scope>NUCLEOTIDE SEQUENCE [LARGE SCALE GENOMIC DNA]</scope>
    <source>
        <strain evidence="4">An175</strain>
    </source>
</reference>
<dbReference type="Proteomes" id="UP000196386">
    <property type="component" value="Unassembled WGS sequence"/>
</dbReference>
<feature type="region of interest" description="Disordered" evidence="1">
    <location>
        <begin position="1"/>
        <end position="36"/>
    </location>
</feature>
<feature type="transmembrane region" description="Helical" evidence="2">
    <location>
        <begin position="62"/>
        <end position="90"/>
    </location>
</feature>
<evidence type="ECO:0000256" key="2">
    <source>
        <dbReference type="SAM" id="Phobius"/>
    </source>
</evidence>
<feature type="compositionally biased region" description="Low complexity" evidence="1">
    <location>
        <begin position="11"/>
        <end position="30"/>
    </location>
</feature>
<evidence type="ECO:0000313" key="3">
    <source>
        <dbReference type="EMBL" id="OUP67879.1"/>
    </source>
</evidence>
<comment type="caution">
    <text evidence="3">The sequence shown here is derived from an EMBL/GenBank/DDBJ whole genome shotgun (WGS) entry which is preliminary data.</text>
</comment>
<accession>A0A1Y4MIF0</accession>
<dbReference type="EMBL" id="NFKP01000025">
    <property type="protein sequence ID" value="OUP67879.1"/>
    <property type="molecule type" value="Genomic_DNA"/>
</dbReference>